<dbReference type="GO" id="GO:0005886">
    <property type="term" value="C:plasma membrane"/>
    <property type="evidence" value="ECO:0007669"/>
    <property type="project" value="UniProtKB-SubCell"/>
</dbReference>
<dbReference type="AlphaFoldDB" id="A0A151A6E1"/>
<gene>
    <name evidence="10" type="primary">mnhE1</name>
    <name evidence="12" type="ORF">A0131_09420</name>
    <name evidence="11" type="ORF">K8V85_10640</name>
    <name evidence="10" type="ORF">SKL01_20550</name>
</gene>
<reference evidence="12 13" key="1">
    <citation type="submission" date="2016-02" db="EMBL/GenBank/DDBJ databases">
        <title>Draft genome sequence of hydrocarbon degrading Staphylococcus saprophyticus Strain CNV2, isolated from crude-oil contaminated soil from Noonmati Oil Refinery, Guwahati, Assam, India.</title>
        <authorList>
            <person name="Mukherjee A."/>
            <person name="Chettri B."/>
            <person name="Langpoklakpam J."/>
            <person name="Singh A.K."/>
            <person name="Chattopadhyay D.J."/>
        </authorList>
    </citation>
    <scope>NUCLEOTIDE SEQUENCE [LARGE SCALE GENOMIC DNA]</scope>
    <source>
        <strain evidence="12 13">CNV2</strain>
    </source>
</reference>
<dbReference type="GO" id="GO:0008324">
    <property type="term" value="F:monoatomic cation transmembrane transporter activity"/>
    <property type="evidence" value="ECO:0007669"/>
    <property type="project" value="InterPro"/>
</dbReference>
<accession>A0A2T4RFF4</accession>
<dbReference type="Proteomes" id="UP000321040">
    <property type="component" value="Unassembled WGS sequence"/>
</dbReference>
<evidence type="ECO:0000256" key="9">
    <source>
        <dbReference type="SAM" id="Phobius"/>
    </source>
</evidence>
<evidence type="ECO:0000313" key="10">
    <source>
        <dbReference type="EMBL" id="GEP82877.1"/>
    </source>
</evidence>
<dbReference type="EMBL" id="LUGM01000002">
    <property type="protein sequence ID" value="KYH14989.1"/>
    <property type="molecule type" value="Genomic_DNA"/>
</dbReference>
<proteinExistence type="inferred from homology"/>
<dbReference type="PIRSF" id="PIRSF019239">
    <property type="entry name" value="MrpE"/>
    <property type="match status" value="1"/>
</dbReference>
<feature type="transmembrane region" description="Helical" evidence="9">
    <location>
        <begin position="5"/>
        <end position="22"/>
    </location>
</feature>
<reference evidence="11" key="3">
    <citation type="journal article" date="2021" name="PeerJ">
        <title>Extensive microbial diversity within the chicken gut microbiome revealed by metagenomics and culture.</title>
        <authorList>
            <person name="Gilroy R."/>
            <person name="Ravi A."/>
            <person name="Getino M."/>
            <person name="Pursley I."/>
            <person name="Horton D.L."/>
            <person name="Alikhan N.F."/>
            <person name="Baker D."/>
            <person name="Gharbi K."/>
            <person name="Hall N."/>
            <person name="Watson M."/>
            <person name="Adriaenssens E.M."/>
            <person name="Foster-Nyarko E."/>
            <person name="Jarju S."/>
            <person name="Secka A."/>
            <person name="Antonio M."/>
            <person name="Oren A."/>
            <person name="Chaudhuri R.R."/>
            <person name="La Ragione R."/>
            <person name="Hildebrand F."/>
            <person name="Pallen M.J."/>
        </authorList>
    </citation>
    <scope>NUCLEOTIDE SEQUENCE</scope>
    <source>
        <strain evidence="11">CHK149-3286</strain>
    </source>
</reference>
<feature type="transmembrane region" description="Helical" evidence="9">
    <location>
        <begin position="57"/>
        <end position="73"/>
    </location>
</feature>
<keyword evidence="3" id="KW-0050">Antiport</keyword>
<comment type="similarity">
    <text evidence="2">Belongs to the CPA3 antiporters (TC 2.A.63) subunit E family.</text>
</comment>
<evidence type="ECO:0000256" key="3">
    <source>
        <dbReference type="ARBA" id="ARBA00022449"/>
    </source>
</evidence>
<dbReference type="EMBL" id="DYVT01000121">
    <property type="protein sequence ID" value="HJF68758.1"/>
    <property type="molecule type" value="Genomic_DNA"/>
</dbReference>
<dbReference type="GeneID" id="69905914"/>
<evidence type="ECO:0000256" key="7">
    <source>
        <dbReference type="ARBA" id="ARBA00023065"/>
    </source>
</evidence>
<sequence length="160" mass="18251">MAIQILVNLILAILWFFLTGSYTLNNFILGYIFGLILVILLRSIFPSRLYIVTLYKIVKLIVVFFIELIKANLDVIKIVTKRKITNEPAFFTYNTDLKTDWQIVLLSTLITLTPGTIVLGISDDRTKIFVHCIDFSTTEEETEGIKSSLEKVVREVGETT</sequence>
<dbReference type="KEGG" id="skl:C7J89_11210"/>
<dbReference type="InterPro" id="IPR002758">
    <property type="entry name" value="Cation_antiport_E"/>
</dbReference>
<evidence type="ECO:0000313" key="12">
    <source>
        <dbReference type="EMBL" id="KYH14989.1"/>
    </source>
</evidence>
<reference evidence="11" key="4">
    <citation type="submission" date="2021-09" db="EMBL/GenBank/DDBJ databases">
        <authorList>
            <person name="Gilroy R."/>
        </authorList>
    </citation>
    <scope>NUCLEOTIDE SEQUENCE</scope>
    <source>
        <strain evidence="11">CHK149-3286</strain>
    </source>
</reference>
<reference evidence="10 14" key="2">
    <citation type="submission" date="2019-07" db="EMBL/GenBank/DDBJ databases">
        <title>Whole genome shotgun sequence of Staphylococcus kloosii NBRC 109624.</title>
        <authorList>
            <person name="Hosoyama A."/>
            <person name="Uohara A."/>
            <person name="Ohji S."/>
            <person name="Ichikawa N."/>
        </authorList>
    </citation>
    <scope>NUCLEOTIDE SEQUENCE [LARGE SCALE GENOMIC DNA]</scope>
    <source>
        <strain evidence="10 14">NBRC 109624</strain>
    </source>
</reference>
<evidence type="ECO:0000313" key="14">
    <source>
        <dbReference type="Proteomes" id="UP000321040"/>
    </source>
</evidence>
<protein>
    <submittedName>
        <fullName evidence="12">Cation:proton antiporter</fullName>
    </submittedName>
    <submittedName>
        <fullName evidence="10">Na(+)/H(+) antiporter subunit E1</fullName>
    </submittedName>
    <submittedName>
        <fullName evidence="11">Na+/H+ antiporter subunit E</fullName>
    </submittedName>
</protein>
<evidence type="ECO:0000256" key="5">
    <source>
        <dbReference type="ARBA" id="ARBA00022692"/>
    </source>
</evidence>
<keyword evidence="4" id="KW-1003">Cell membrane</keyword>
<evidence type="ECO:0000256" key="8">
    <source>
        <dbReference type="ARBA" id="ARBA00023136"/>
    </source>
</evidence>
<dbReference type="RefSeq" id="WP_061855140.1">
    <property type="nucleotide sequence ID" value="NZ_BKAQ01000018.1"/>
</dbReference>
<dbReference type="PANTHER" id="PTHR34584:SF1">
    <property type="entry name" value="NA(+)_H(+) ANTIPORTER SUBUNIT E1"/>
    <property type="match status" value="1"/>
</dbReference>
<evidence type="ECO:0000313" key="13">
    <source>
        <dbReference type="Proteomes" id="UP000075418"/>
    </source>
</evidence>
<dbReference type="OrthoDB" id="9800498at2"/>
<evidence type="ECO:0000313" key="11">
    <source>
        <dbReference type="EMBL" id="HJF68758.1"/>
    </source>
</evidence>
<dbReference type="Proteomes" id="UP000706163">
    <property type="component" value="Unassembled WGS sequence"/>
</dbReference>
<dbReference type="EMBL" id="BKAQ01000018">
    <property type="protein sequence ID" value="GEP82877.1"/>
    <property type="molecule type" value="Genomic_DNA"/>
</dbReference>
<keyword evidence="8 9" id="KW-0472">Membrane</keyword>
<dbReference type="NCBIfam" id="NF009291">
    <property type="entry name" value="PRK12651.1-1"/>
    <property type="match status" value="1"/>
</dbReference>
<feature type="transmembrane region" description="Helical" evidence="9">
    <location>
        <begin position="28"/>
        <end position="45"/>
    </location>
</feature>
<dbReference type="Pfam" id="PF01899">
    <property type="entry name" value="MNHE"/>
    <property type="match status" value="1"/>
</dbReference>
<keyword evidence="5 9" id="KW-0812">Transmembrane</keyword>
<keyword evidence="6 9" id="KW-1133">Transmembrane helix</keyword>
<evidence type="ECO:0000256" key="4">
    <source>
        <dbReference type="ARBA" id="ARBA00022475"/>
    </source>
</evidence>
<comment type="subcellular location">
    <subcellularLocation>
        <location evidence="1">Cell membrane</location>
        <topology evidence="1">Multi-pass membrane protein</topology>
    </subcellularLocation>
</comment>
<accession>A0A151A6E1</accession>
<organism evidence="12 13">
    <name type="scientific">Staphylococcus kloosii</name>
    <dbReference type="NCBI Taxonomy" id="29384"/>
    <lineage>
        <taxon>Bacteria</taxon>
        <taxon>Bacillati</taxon>
        <taxon>Bacillota</taxon>
        <taxon>Bacilli</taxon>
        <taxon>Bacillales</taxon>
        <taxon>Staphylococcaceae</taxon>
        <taxon>Staphylococcus</taxon>
    </lineage>
</organism>
<evidence type="ECO:0000256" key="2">
    <source>
        <dbReference type="ARBA" id="ARBA00006228"/>
    </source>
</evidence>
<feature type="transmembrane region" description="Helical" evidence="9">
    <location>
        <begin position="101"/>
        <end position="121"/>
    </location>
</feature>
<keyword evidence="3" id="KW-0813">Transport</keyword>
<name>A0A151A6E1_9STAP</name>
<keyword evidence="7" id="KW-0406">Ion transport</keyword>
<dbReference type="Proteomes" id="UP000075418">
    <property type="component" value="Unassembled WGS sequence"/>
</dbReference>
<comment type="caution">
    <text evidence="12">The sequence shown here is derived from an EMBL/GenBank/DDBJ whole genome shotgun (WGS) entry which is preliminary data.</text>
</comment>
<dbReference type="PANTHER" id="PTHR34584">
    <property type="entry name" value="NA(+)/H(+) ANTIPORTER SUBUNIT E1"/>
    <property type="match status" value="1"/>
</dbReference>
<keyword evidence="14" id="KW-1185">Reference proteome</keyword>
<evidence type="ECO:0000256" key="1">
    <source>
        <dbReference type="ARBA" id="ARBA00004651"/>
    </source>
</evidence>
<dbReference type="GO" id="GO:0015297">
    <property type="term" value="F:antiporter activity"/>
    <property type="evidence" value="ECO:0007669"/>
    <property type="project" value="UniProtKB-KW"/>
</dbReference>
<evidence type="ECO:0000256" key="6">
    <source>
        <dbReference type="ARBA" id="ARBA00022989"/>
    </source>
</evidence>